<name>A0A1X7ALC8_9GAMM</name>
<dbReference type="SMART" id="SM00877">
    <property type="entry name" value="BMC"/>
    <property type="match status" value="1"/>
</dbReference>
<comment type="subcellular location">
    <subcellularLocation>
        <location evidence="1">Bacterial microcompartment</location>
    </subcellularLocation>
</comment>
<keyword evidence="7" id="KW-1185">Reference proteome</keyword>
<proteinExistence type="inferred from homology"/>
<evidence type="ECO:0000256" key="4">
    <source>
        <dbReference type="SAM" id="MobiDB-lite"/>
    </source>
</evidence>
<evidence type="ECO:0000313" key="6">
    <source>
        <dbReference type="EMBL" id="SMA48778.1"/>
    </source>
</evidence>
<dbReference type="Pfam" id="PF00936">
    <property type="entry name" value="BMC"/>
    <property type="match status" value="1"/>
</dbReference>
<dbReference type="Gene3D" id="3.30.70.1710">
    <property type="match status" value="1"/>
</dbReference>
<dbReference type="InterPro" id="IPR037233">
    <property type="entry name" value="CcmK-like_sf"/>
</dbReference>
<dbReference type="PROSITE" id="PS51930">
    <property type="entry name" value="BMC_2"/>
    <property type="match status" value="1"/>
</dbReference>
<dbReference type="PANTHER" id="PTHR33941">
    <property type="entry name" value="PROPANEDIOL UTILIZATION PROTEIN PDUA"/>
    <property type="match status" value="1"/>
</dbReference>
<accession>A0A1X7ALC8</accession>
<protein>
    <submittedName>
        <fullName evidence="6">Propanediol utilization protein PduA</fullName>
    </submittedName>
</protein>
<dbReference type="AlphaFoldDB" id="A0A1X7ALC8"/>
<dbReference type="RefSeq" id="WP_087111078.1">
    <property type="nucleotide sequence ID" value="NZ_CBCSCN010000006.1"/>
</dbReference>
<dbReference type="SUPFAM" id="SSF143414">
    <property type="entry name" value="CcmK-like"/>
    <property type="match status" value="1"/>
</dbReference>
<evidence type="ECO:0000256" key="1">
    <source>
        <dbReference type="ARBA" id="ARBA00024322"/>
    </source>
</evidence>
<evidence type="ECO:0000256" key="3">
    <source>
        <dbReference type="PROSITE-ProRule" id="PRU01278"/>
    </source>
</evidence>
<dbReference type="PANTHER" id="PTHR33941:SF11">
    <property type="entry name" value="BACTERIAL MICROCOMPARTMENT SHELL PROTEIN PDUJ"/>
    <property type="match status" value="1"/>
</dbReference>
<dbReference type="InterPro" id="IPR000249">
    <property type="entry name" value="BMC_dom"/>
</dbReference>
<feature type="compositionally biased region" description="Basic and acidic residues" evidence="4">
    <location>
        <begin position="111"/>
        <end position="123"/>
    </location>
</feature>
<dbReference type="InterPro" id="IPR044872">
    <property type="entry name" value="CcmK/CsoS1_BMC"/>
</dbReference>
<evidence type="ECO:0000256" key="2">
    <source>
        <dbReference type="ARBA" id="ARBA00024446"/>
    </source>
</evidence>
<dbReference type="EMBL" id="FWPT01000006">
    <property type="protein sequence ID" value="SMA48778.1"/>
    <property type="molecule type" value="Genomic_DNA"/>
</dbReference>
<dbReference type="GO" id="GO:0031469">
    <property type="term" value="C:bacterial microcompartment"/>
    <property type="evidence" value="ECO:0007669"/>
    <property type="project" value="UniProtKB-SubCell"/>
</dbReference>
<comment type="similarity">
    <text evidence="3">Belongs to the bacterial microcompartments protein family.</text>
</comment>
<sequence>MSTLEGQKVHNWNRAAGFIEVIGYPAAVEAADACVKSANVELIGLRKADAGLVTVIVCGDVGAVKAAVEAGTVAADRVGRVASSHVIPRPDHSVMDVFEKPFKKKGSKPAEPVRTDSEQKESVIEQPEVAEVNIEPETEQKQSVPMTDVNTSETGPQETAGSAQHDSEGAVLTAEQLRSYRTVELRNLARQLPGIGLSKNQIKFAKKDELIKAITAHNEANN</sequence>
<feature type="region of interest" description="Disordered" evidence="4">
    <location>
        <begin position="101"/>
        <end position="168"/>
    </location>
</feature>
<feature type="domain" description="BMC" evidence="5">
    <location>
        <begin position="15"/>
        <end position="99"/>
    </location>
</feature>
<dbReference type="Proteomes" id="UP000196573">
    <property type="component" value="Unassembled WGS sequence"/>
</dbReference>
<feature type="compositionally biased region" description="Polar residues" evidence="4">
    <location>
        <begin position="141"/>
        <end position="164"/>
    </location>
</feature>
<reference evidence="6 7" key="1">
    <citation type="submission" date="2017-03" db="EMBL/GenBank/DDBJ databases">
        <authorList>
            <person name="Afonso C.L."/>
            <person name="Miller P.J."/>
            <person name="Scott M.A."/>
            <person name="Spackman E."/>
            <person name="Goraichik I."/>
            <person name="Dimitrov K.M."/>
            <person name="Suarez D.L."/>
            <person name="Swayne D.E."/>
        </authorList>
    </citation>
    <scope>NUCLEOTIDE SEQUENCE [LARGE SCALE GENOMIC DNA]</scope>
    <source>
        <strain evidence="6">SB41UT1</strain>
    </source>
</reference>
<evidence type="ECO:0000259" key="5">
    <source>
        <dbReference type="PROSITE" id="PS51930"/>
    </source>
</evidence>
<evidence type="ECO:0000313" key="7">
    <source>
        <dbReference type="Proteomes" id="UP000196573"/>
    </source>
</evidence>
<dbReference type="OrthoDB" id="9812608at2"/>
<organism evidence="6 7">
    <name type="scientific">Parendozoicomonas haliclonae</name>
    <dbReference type="NCBI Taxonomy" id="1960125"/>
    <lineage>
        <taxon>Bacteria</taxon>
        <taxon>Pseudomonadati</taxon>
        <taxon>Pseudomonadota</taxon>
        <taxon>Gammaproteobacteria</taxon>
        <taxon>Oceanospirillales</taxon>
        <taxon>Endozoicomonadaceae</taxon>
        <taxon>Parendozoicomonas</taxon>
    </lineage>
</organism>
<keyword evidence="2" id="KW-1283">Bacterial microcompartment</keyword>
<dbReference type="InterPro" id="IPR050575">
    <property type="entry name" value="BMC_shell"/>
</dbReference>
<dbReference type="CDD" id="cd07045">
    <property type="entry name" value="BMC_CcmK_like"/>
    <property type="match status" value="1"/>
</dbReference>
<gene>
    <name evidence="6" type="primary">pduA_2</name>
    <name evidence="6" type="ORF">EHSB41UT_02889</name>
</gene>